<dbReference type="EMBL" id="DQUR01000132">
    <property type="protein sequence ID" value="HIP89095.1"/>
    <property type="molecule type" value="Genomic_DNA"/>
</dbReference>
<keyword evidence="1" id="KW-0378">Hydrolase</keyword>
<dbReference type="SUPFAM" id="SSF53163">
    <property type="entry name" value="HybD-like"/>
    <property type="match status" value="1"/>
</dbReference>
<dbReference type="Pfam" id="PF01750">
    <property type="entry name" value="HycI"/>
    <property type="match status" value="1"/>
</dbReference>
<dbReference type="CDD" id="cd06067">
    <property type="entry name" value="H2MP_MemB-H2evol"/>
    <property type="match status" value="1"/>
</dbReference>
<dbReference type="Gene3D" id="3.40.50.1450">
    <property type="entry name" value="HybD-like"/>
    <property type="match status" value="1"/>
</dbReference>
<dbReference type="PANTHER" id="PTHR30302:SF7">
    <property type="entry name" value="F420-NONREDUCING HYDROGENASE II"/>
    <property type="match status" value="1"/>
</dbReference>
<dbReference type="Proteomes" id="UP000653692">
    <property type="component" value="Unassembled WGS sequence"/>
</dbReference>
<proteinExistence type="predicted"/>
<reference evidence="1" key="1">
    <citation type="journal article" date="2020" name="ISME J.">
        <title>Gammaproteobacteria mediating utilization of methyl-, sulfur- and petroleum organic compounds in deep ocean hydrothermal plumes.</title>
        <authorList>
            <person name="Zhou Z."/>
            <person name="Liu Y."/>
            <person name="Pan J."/>
            <person name="Cron B.R."/>
            <person name="Toner B.M."/>
            <person name="Anantharaman K."/>
            <person name="Breier J.A."/>
            <person name="Dick G.J."/>
            <person name="Li M."/>
        </authorList>
    </citation>
    <scope>NUCLEOTIDE SEQUENCE</scope>
    <source>
        <strain evidence="1">SZUA-1451</strain>
        <strain evidence="2">SZUA-1476</strain>
    </source>
</reference>
<gene>
    <name evidence="1" type="primary">hycI</name>
    <name evidence="1" type="ORF">EYH13_05170</name>
    <name evidence="2" type="ORF">EYH24_03945</name>
</gene>
<dbReference type="PANTHER" id="PTHR30302">
    <property type="entry name" value="HYDROGENASE 1 MATURATION PROTEASE"/>
    <property type="match status" value="1"/>
</dbReference>
<name>A0A832ZCB7_9EURY</name>
<dbReference type="InterPro" id="IPR000671">
    <property type="entry name" value="Peptidase_A31"/>
</dbReference>
<dbReference type="NCBIfam" id="TIGR00142">
    <property type="entry name" value="hycI"/>
    <property type="match status" value="1"/>
</dbReference>
<dbReference type="GO" id="GO:0008047">
    <property type="term" value="F:enzyme activator activity"/>
    <property type="evidence" value="ECO:0007669"/>
    <property type="project" value="InterPro"/>
</dbReference>
<dbReference type="InterPro" id="IPR004420">
    <property type="entry name" value="Pept_A31_hyd_mat_HycI"/>
</dbReference>
<dbReference type="NCBIfam" id="TIGR00072">
    <property type="entry name" value="hydrog_prot"/>
    <property type="match status" value="1"/>
</dbReference>
<sequence>MLEDFLQGAKKVVICGIGNDIRGDDAFGVVIAEKLKNRIRSDGVIILNCGEVPESYLGRIIDENPTHVIFIDAVDFGGKPGEIVIADPEGTLGESFSTHRLPLKLLVGYLKQNVNAKFILIGCQPKHLGLFVEMSDEVRKSAEKLAKILAQELSSLSNQKL</sequence>
<dbReference type="InterPro" id="IPR023430">
    <property type="entry name" value="Pept_HybD-like_dom_sf"/>
</dbReference>
<evidence type="ECO:0000313" key="3">
    <source>
        <dbReference type="Proteomes" id="UP000649326"/>
    </source>
</evidence>
<dbReference type="EC" id="3.4.23.51" evidence="1"/>
<comment type="caution">
    <text evidence="1">The sequence shown here is derived from an EMBL/GenBank/DDBJ whole genome shotgun (WGS) entry which is preliminary data.</text>
</comment>
<dbReference type="AlphaFoldDB" id="A0A832ZCB7"/>
<protein>
    <submittedName>
        <fullName evidence="1">Hydrogenase maturation peptidase HycI</fullName>
        <ecNumber evidence="1">3.4.23.51</ecNumber>
    </submittedName>
</protein>
<evidence type="ECO:0000313" key="2">
    <source>
        <dbReference type="EMBL" id="HIP89095.1"/>
    </source>
</evidence>
<dbReference type="GO" id="GO:0004175">
    <property type="term" value="F:endopeptidase activity"/>
    <property type="evidence" value="ECO:0007669"/>
    <property type="project" value="TreeGrafter"/>
</dbReference>
<dbReference type="Proteomes" id="UP000649326">
    <property type="component" value="Unassembled WGS sequence"/>
</dbReference>
<evidence type="ECO:0000313" key="1">
    <source>
        <dbReference type="EMBL" id="HIP75506.1"/>
    </source>
</evidence>
<dbReference type="PRINTS" id="PR00446">
    <property type="entry name" value="HYDRGNUPTAKE"/>
</dbReference>
<organism evidence="1 3">
    <name type="scientific">Thermococcus paralvinellae</name>
    <dbReference type="NCBI Taxonomy" id="582419"/>
    <lineage>
        <taxon>Archaea</taxon>
        <taxon>Methanobacteriati</taxon>
        <taxon>Methanobacteriota</taxon>
        <taxon>Thermococci</taxon>
        <taxon>Thermococcales</taxon>
        <taxon>Thermococcaceae</taxon>
        <taxon>Thermococcus</taxon>
    </lineage>
</organism>
<dbReference type="GO" id="GO:0016485">
    <property type="term" value="P:protein processing"/>
    <property type="evidence" value="ECO:0007669"/>
    <property type="project" value="TreeGrafter"/>
</dbReference>
<accession>A0A832ZCB7</accession>
<dbReference type="EMBL" id="DQUG01000208">
    <property type="protein sequence ID" value="HIP75506.1"/>
    <property type="molecule type" value="Genomic_DNA"/>
</dbReference>